<proteinExistence type="predicted"/>
<keyword evidence="1" id="KW-0472">Membrane</keyword>
<gene>
    <name evidence="2" type="ORF">JS756_30885</name>
</gene>
<name>A0ABS2VZ57_STRAS</name>
<reference evidence="2 3" key="1">
    <citation type="submission" date="2021-02" db="EMBL/GenBank/DDBJ databases">
        <title>Whole genome sequencing of Streptomyces actuosus VRA1.</title>
        <authorList>
            <person name="Sen G."/>
            <person name="Sen A."/>
        </authorList>
    </citation>
    <scope>NUCLEOTIDE SEQUENCE [LARGE SCALE GENOMIC DNA]</scope>
    <source>
        <strain evidence="2 3">VRA1</strain>
    </source>
</reference>
<sequence length="216" mass="22384">MTDRDGRDSGHEIAVERAERSAGVSPAVSRAAGVGGLALAALASWSSLLLVVQGRVIPGWGVSAVLLALSLALRRALTRAHRPTDASRLRQKPTTWVRAGNRLLIVTAVLGTAWGAVDDLVSDAEYLVLRPAGPGGCTAVVRETSFLVIGQGEVYAVGRTGLALGRSGSWTIDDGHRPVRAGTYTLGWGRDGGRLRIIGTGTDPVVQGGSADIDCG</sequence>
<evidence type="ECO:0000313" key="3">
    <source>
        <dbReference type="Proteomes" id="UP000788262"/>
    </source>
</evidence>
<comment type="caution">
    <text evidence="2">The sequence shown here is derived from an EMBL/GenBank/DDBJ whole genome shotgun (WGS) entry which is preliminary data.</text>
</comment>
<organism evidence="2 3">
    <name type="scientific">Streptomyces actuosus</name>
    <dbReference type="NCBI Taxonomy" id="1885"/>
    <lineage>
        <taxon>Bacteria</taxon>
        <taxon>Bacillati</taxon>
        <taxon>Actinomycetota</taxon>
        <taxon>Actinomycetes</taxon>
        <taxon>Kitasatosporales</taxon>
        <taxon>Streptomycetaceae</taxon>
        <taxon>Streptomyces</taxon>
    </lineage>
</organism>
<protein>
    <submittedName>
        <fullName evidence="2">Uncharacterized protein</fullName>
    </submittedName>
</protein>
<keyword evidence="1" id="KW-1133">Transmembrane helix</keyword>
<dbReference type="Proteomes" id="UP000788262">
    <property type="component" value="Unassembled WGS sequence"/>
</dbReference>
<dbReference type="EMBL" id="JAFFZS010000039">
    <property type="protein sequence ID" value="MBN0048431.1"/>
    <property type="molecule type" value="Genomic_DNA"/>
</dbReference>
<evidence type="ECO:0000313" key="2">
    <source>
        <dbReference type="EMBL" id="MBN0048431.1"/>
    </source>
</evidence>
<evidence type="ECO:0000256" key="1">
    <source>
        <dbReference type="SAM" id="Phobius"/>
    </source>
</evidence>
<accession>A0ABS2VZ57</accession>
<dbReference type="RefSeq" id="WP_205386564.1">
    <property type="nucleotide sequence ID" value="NZ_JAFFZS010000039.1"/>
</dbReference>
<feature type="transmembrane region" description="Helical" evidence="1">
    <location>
        <begin position="57"/>
        <end position="73"/>
    </location>
</feature>
<keyword evidence="1" id="KW-0812">Transmembrane</keyword>
<keyword evidence="3" id="KW-1185">Reference proteome</keyword>
<feature type="transmembrane region" description="Helical" evidence="1">
    <location>
        <begin position="27"/>
        <end position="51"/>
    </location>
</feature>